<dbReference type="InterPro" id="IPR043129">
    <property type="entry name" value="ATPase_NBD"/>
</dbReference>
<dbReference type="InterPro" id="IPR000600">
    <property type="entry name" value="ROK"/>
</dbReference>
<comment type="caution">
    <text evidence="4">The sequence shown here is derived from an EMBL/GenBank/DDBJ whole genome shotgun (WGS) entry which is preliminary data.</text>
</comment>
<evidence type="ECO:0000313" key="4">
    <source>
        <dbReference type="EMBL" id="PJK16941.1"/>
    </source>
</evidence>
<evidence type="ECO:0008006" key="6">
    <source>
        <dbReference type="Google" id="ProtNLM"/>
    </source>
</evidence>
<evidence type="ECO:0000256" key="2">
    <source>
        <dbReference type="ARBA" id="ARBA00006479"/>
    </source>
</evidence>
<evidence type="ECO:0000256" key="1">
    <source>
        <dbReference type="ARBA" id="ARBA00002486"/>
    </source>
</evidence>
<dbReference type="SUPFAM" id="SSF46785">
    <property type="entry name" value="Winged helix' DNA-binding domain"/>
    <property type="match status" value="1"/>
</dbReference>
<name>A0A2M9F0F3_9BACL</name>
<keyword evidence="3" id="KW-0859">Xylose metabolism</keyword>
<dbReference type="SUPFAM" id="SSF53067">
    <property type="entry name" value="Actin-like ATPase domain"/>
    <property type="match status" value="1"/>
</dbReference>
<gene>
    <name evidence="4" type="ORF">CQS04_07240</name>
</gene>
<reference evidence="4 5" key="1">
    <citation type="submission" date="2017-10" db="EMBL/GenBank/DDBJ databases">
        <title>Draft genome of Chryseomicrobium casticus sp. nov.</title>
        <authorList>
            <person name="Chakraborty R."/>
            <person name="Saha T."/>
        </authorList>
    </citation>
    <scope>NUCLEOTIDE SEQUENCE [LARGE SCALE GENOMIC DNA]</scope>
    <source>
        <strain evidence="4 5">ET03</strain>
    </source>
</reference>
<comment type="similarity">
    <text evidence="2">Belongs to the ROK (NagC/XylR) family.</text>
</comment>
<dbReference type="Pfam" id="PF00480">
    <property type="entry name" value="ROK"/>
    <property type="match status" value="1"/>
</dbReference>
<evidence type="ECO:0000313" key="5">
    <source>
        <dbReference type="Proteomes" id="UP000228680"/>
    </source>
</evidence>
<organism evidence="4 5">
    <name type="scientific">Chryseomicrobium excrementi</name>
    <dbReference type="NCBI Taxonomy" id="2041346"/>
    <lineage>
        <taxon>Bacteria</taxon>
        <taxon>Bacillati</taxon>
        <taxon>Bacillota</taxon>
        <taxon>Bacilli</taxon>
        <taxon>Bacillales</taxon>
        <taxon>Caryophanaceae</taxon>
        <taxon>Chryseomicrobium</taxon>
    </lineage>
</organism>
<dbReference type="Gene3D" id="3.30.420.40">
    <property type="match status" value="2"/>
</dbReference>
<sequence length="345" mass="38897">MNRKNERRKNLATIILLFRQRGPLTQSMVKNLIAFQPSTVSYLINDLLKERLLISTGKISHDRGPGKPGNLLTLNNTFAQFLGIYVEGPAVQLFRIGLDGDVLAEMEEKIDSPHDVEETIVRMIGKQQTNEVPIKGIGIAINGLVLEGDKIKFGLREGEQERMEMVGLTERLRGHFPELPLAIENDAHCTAIHYQVTQQKEHGNVLIYMLNKEPFGIGCSILLHGQLYKGKNGAAGQFFYKGTRFAEIANRRQPDYLHTMIQELMPHIATSSYLLDPEKVVFTGSYLAEITDEELTILHRWIGEYDFPYNIEFALGEETLHPGKGAAFLSIHHFVDDFIAKVGAR</sequence>
<proteinExistence type="inferred from homology"/>
<keyword evidence="5" id="KW-1185">Reference proteome</keyword>
<dbReference type="InterPro" id="IPR036388">
    <property type="entry name" value="WH-like_DNA-bd_sf"/>
</dbReference>
<dbReference type="EMBL" id="PCGR01000002">
    <property type="protein sequence ID" value="PJK16941.1"/>
    <property type="molecule type" value="Genomic_DNA"/>
</dbReference>
<dbReference type="Proteomes" id="UP000228680">
    <property type="component" value="Unassembled WGS sequence"/>
</dbReference>
<dbReference type="PANTHER" id="PTHR18964">
    <property type="entry name" value="ROK (REPRESSOR, ORF, KINASE) FAMILY"/>
    <property type="match status" value="1"/>
</dbReference>
<dbReference type="InterPro" id="IPR036390">
    <property type="entry name" value="WH_DNA-bd_sf"/>
</dbReference>
<dbReference type="Gene3D" id="1.10.10.10">
    <property type="entry name" value="Winged helix-like DNA-binding domain superfamily/Winged helix DNA-binding domain"/>
    <property type="match status" value="1"/>
</dbReference>
<dbReference type="OrthoDB" id="9796533at2"/>
<comment type="function">
    <text evidence="1">Transcriptional repressor of xylose-utilizing enzymes.</text>
</comment>
<dbReference type="CDD" id="cd23763">
    <property type="entry name" value="ASKHA_ATPase_ROK"/>
    <property type="match status" value="1"/>
</dbReference>
<dbReference type="GO" id="GO:0042732">
    <property type="term" value="P:D-xylose metabolic process"/>
    <property type="evidence" value="ECO:0007669"/>
    <property type="project" value="UniProtKB-KW"/>
</dbReference>
<dbReference type="PANTHER" id="PTHR18964:SF170">
    <property type="entry name" value="SUGAR KINASE"/>
    <property type="match status" value="1"/>
</dbReference>
<evidence type="ECO:0000256" key="3">
    <source>
        <dbReference type="ARBA" id="ARBA00022629"/>
    </source>
</evidence>
<accession>A0A2M9F0F3</accession>
<dbReference type="AlphaFoldDB" id="A0A2M9F0F3"/>
<protein>
    <recommendedName>
        <fullName evidence="6">ROK family protein</fullName>
    </recommendedName>
</protein>
<keyword evidence="3" id="KW-0119">Carbohydrate metabolism</keyword>